<keyword evidence="4" id="KW-1185">Reference proteome</keyword>
<dbReference type="InterPro" id="IPR051680">
    <property type="entry name" value="ATP-dep_Glu-Cys_Ligase-2"/>
</dbReference>
<dbReference type="KEGG" id="llh:I41_17740"/>
<dbReference type="InterPro" id="IPR025841">
    <property type="entry name" value="CP_ATPgrasp_2"/>
</dbReference>
<reference evidence="3 4" key="1">
    <citation type="submission" date="2019-02" db="EMBL/GenBank/DDBJ databases">
        <title>Deep-cultivation of Planctomycetes and their phenomic and genomic characterization uncovers novel biology.</title>
        <authorList>
            <person name="Wiegand S."/>
            <person name="Jogler M."/>
            <person name="Boedeker C."/>
            <person name="Pinto D."/>
            <person name="Vollmers J."/>
            <person name="Rivas-Marin E."/>
            <person name="Kohn T."/>
            <person name="Peeters S.H."/>
            <person name="Heuer A."/>
            <person name="Rast P."/>
            <person name="Oberbeckmann S."/>
            <person name="Bunk B."/>
            <person name="Jeske O."/>
            <person name="Meyerdierks A."/>
            <person name="Storesund J.E."/>
            <person name="Kallscheuer N."/>
            <person name="Luecker S."/>
            <person name="Lage O.M."/>
            <person name="Pohl T."/>
            <person name="Merkel B.J."/>
            <person name="Hornburger P."/>
            <person name="Mueller R.-W."/>
            <person name="Bruemmer F."/>
            <person name="Labrenz M."/>
            <person name="Spormann A.M."/>
            <person name="Op den Camp H."/>
            <person name="Overmann J."/>
            <person name="Amann R."/>
            <person name="Jetten M.S.M."/>
            <person name="Mascher T."/>
            <person name="Medema M.H."/>
            <person name="Devos D.P."/>
            <person name="Kaster A.-K."/>
            <person name="Ovreas L."/>
            <person name="Rohde M."/>
            <person name="Galperin M.Y."/>
            <person name="Jogler C."/>
        </authorList>
    </citation>
    <scope>NUCLEOTIDE SEQUENCE [LARGE SCALE GENOMIC DNA]</scope>
    <source>
        <strain evidence="3 4">I41</strain>
    </source>
</reference>
<dbReference type="PANTHER" id="PTHR34595">
    <property type="entry name" value="BLR5612 PROTEIN"/>
    <property type="match status" value="1"/>
</dbReference>
<dbReference type="InterPro" id="IPR007296">
    <property type="entry name" value="DUF403"/>
</dbReference>
<dbReference type="EMBL" id="CP036339">
    <property type="protein sequence ID" value="QDT72593.1"/>
    <property type="molecule type" value="Genomic_DNA"/>
</dbReference>
<dbReference type="Pfam" id="PF14403">
    <property type="entry name" value="CP_ATPgrasp_2"/>
    <property type="match status" value="1"/>
</dbReference>
<protein>
    <submittedName>
        <fullName evidence="3">Uncharacterized protein</fullName>
    </submittedName>
</protein>
<dbReference type="SUPFAM" id="SSF56059">
    <property type="entry name" value="Glutathione synthetase ATP-binding domain-like"/>
    <property type="match status" value="1"/>
</dbReference>
<proteinExistence type="predicted"/>
<evidence type="ECO:0000259" key="2">
    <source>
        <dbReference type="Pfam" id="PF14403"/>
    </source>
</evidence>
<evidence type="ECO:0000259" key="1">
    <source>
        <dbReference type="Pfam" id="PF04168"/>
    </source>
</evidence>
<dbReference type="PANTHER" id="PTHR34595:SF2">
    <property type="entry name" value="BLR2978 PROTEIN"/>
    <property type="match status" value="1"/>
</dbReference>
<evidence type="ECO:0000313" key="4">
    <source>
        <dbReference type="Proteomes" id="UP000317909"/>
    </source>
</evidence>
<evidence type="ECO:0000313" key="3">
    <source>
        <dbReference type="EMBL" id="QDT72593.1"/>
    </source>
</evidence>
<dbReference type="Gene3D" id="3.40.50.11290">
    <property type="match status" value="1"/>
</dbReference>
<dbReference type="Proteomes" id="UP000317909">
    <property type="component" value="Chromosome"/>
</dbReference>
<organism evidence="3 4">
    <name type="scientific">Lacipirellula limnantheis</name>
    <dbReference type="NCBI Taxonomy" id="2528024"/>
    <lineage>
        <taxon>Bacteria</taxon>
        <taxon>Pseudomonadati</taxon>
        <taxon>Planctomycetota</taxon>
        <taxon>Planctomycetia</taxon>
        <taxon>Pirellulales</taxon>
        <taxon>Lacipirellulaceae</taxon>
        <taxon>Lacipirellula</taxon>
    </lineage>
</organism>
<sequence>MDATLFSGYAGAGGSYDEVFSAPGELRPAWRQFIEATEGLTRAEFGRRWEQAQRLLQQNSLAYPDPKAPHARSHPWELDAFPLVIEAAEWRGVAAALRQRATLLDLVLQDLYGPQQLIKSGHIPAEAVFRHPGFLLPYCRPEVSPQRILHVYGADVARSPEGRWWVLDDRCESPSGAGFALQNRIAMSRMLPDVIHECRVERLAPYFISVQEHLARLAPDRERARIVWLSQLAGSANYFEDAFLARYLGYTLAEAGDLAVRRNRLYLKTLGGLSPVDVLLRRPNSENCDPLELSDASSMGVAGLLQCLRSNNAAVANGLGSGLLESPLFMAFLPQLSETLLSEPLLMPNVATWWCGDPKSKRYVLSRISELAIRPAYRRRGVNDSRLLELSRSELTAMIEANPAAYVAQERVRRSTAPVWSGNDVTHSYISLRAFAVSTADSYEVMPGGLARVSAALGPLDVSLLEGERSKDTWVLAEGPVSSVTLLSAPDEPLALRRGGVDLPSRAAEHFFWLGRQSVRAESLGKLIRAVALRLTSEQDAERIPELQLLIRVLAELGQIEPGYVVEEIKVQMPALEKLLPAAVFDDKTPGTLRSTVANLAQLAATVRDLISLDTWRIIRELNDEFQPVKSDDGLLDMLVKVDGLLASLAALTGQFAEGMTRTHAWRFLDFGRRLERTLQASQLIRSVVAEGGGSDPAALESLLEVSDSLMTYRSRYYSRFQLGAVLDLLMTDETNPRSMAFQLVECTSHAAQLPRESVVPGQVTEERLAASLLHLIRRSDPLAIARAYESGDEEPLDSLLTTIDTTLPKLSDAVSHRYFFHSGSAQRLANN</sequence>
<dbReference type="Pfam" id="PF04168">
    <property type="entry name" value="Alpha-E"/>
    <property type="match status" value="1"/>
</dbReference>
<dbReference type="AlphaFoldDB" id="A0A517TW39"/>
<dbReference type="RefSeq" id="WP_210421130.1">
    <property type="nucleotide sequence ID" value="NZ_CP036339.1"/>
</dbReference>
<name>A0A517TW39_9BACT</name>
<feature type="domain" description="Circularly permuted ATP-grasp type 2" evidence="2">
    <location>
        <begin position="82"/>
        <end position="454"/>
    </location>
</feature>
<accession>A0A517TW39</accession>
<feature type="domain" description="DUF403" evidence="1">
    <location>
        <begin position="503"/>
        <end position="820"/>
    </location>
</feature>
<dbReference type="Gene3D" id="3.30.1490.270">
    <property type="match status" value="1"/>
</dbReference>
<gene>
    <name evidence="3" type="ORF">I41_17740</name>
</gene>